<dbReference type="CDD" id="cd23509">
    <property type="entry name" value="Gnk2-like"/>
    <property type="match status" value="2"/>
</dbReference>
<feature type="signal peptide" evidence="4">
    <location>
        <begin position="1"/>
        <end position="21"/>
    </location>
</feature>
<dbReference type="Pfam" id="PF01657">
    <property type="entry name" value="Stress-antifung"/>
    <property type="match status" value="2"/>
</dbReference>
<dbReference type="PANTHER" id="PTHR32099">
    <property type="entry name" value="CYSTEINE-RICH REPEAT SECRETORY PROTEIN"/>
    <property type="match status" value="1"/>
</dbReference>
<keyword evidence="1 4" id="KW-0732">Signal</keyword>
<reference evidence="6" key="1">
    <citation type="journal article" date="2014" name="Nat. Commun.">
        <title>The emerging biofuel crop Camelina sativa retains a highly undifferentiated hexaploid genome structure.</title>
        <authorList>
            <person name="Kagale S."/>
            <person name="Koh C."/>
            <person name="Nixon J."/>
            <person name="Bollina V."/>
            <person name="Clarke W.E."/>
            <person name="Tuteja R."/>
            <person name="Spillane C."/>
            <person name="Robinson S.J."/>
            <person name="Links M.G."/>
            <person name="Clarke C."/>
            <person name="Higgins E.E."/>
            <person name="Huebert T."/>
            <person name="Sharpe A.G."/>
            <person name="Parkin I.A."/>
        </authorList>
    </citation>
    <scope>NUCLEOTIDE SEQUENCE [LARGE SCALE GENOMIC DNA]</scope>
    <source>
        <strain evidence="6">cv. DH55</strain>
    </source>
</reference>
<protein>
    <submittedName>
        <fullName evidence="7">Cysteine-rich receptor-like protein kinase 9</fullName>
    </submittedName>
</protein>
<evidence type="ECO:0000313" key="6">
    <source>
        <dbReference type="Proteomes" id="UP000694864"/>
    </source>
</evidence>
<keyword evidence="2" id="KW-0677">Repeat</keyword>
<dbReference type="Proteomes" id="UP000694864">
    <property type="component" value="Chromosome 7"/>
</dbReference>
<feature type="domain" description="Gnk2-homologous" evidence="5">
    <location>
        <begin position="136"/>
        <end position="240"/>
    </location>
</feature>
<dbReference type="PROSITE" id="PS51473">
    <property type="entry name" value="GNK2"/>
    <property type="match status" value="2"/>
</dbReference>
<feature type="chain" id="PRO_5045626276" evidence="4">
    <location>
        <begin position="22"/>
        <end position="283"/>
    </location>
</feature>
<gene>
    <name evidence="7" type="primary">LOC104700417</name>
</gene>
<dbReference type="InterPro" id="IPR038408">
    <property type="entry name" value="GNK2_sf"/>
</dbReference>
<dbReference type="InterPro" id="IPR002902">
    <property type="entry name" value="GNK2"/>
</dbReference>
<evidence type="ECO:0000313" key="7">
    <source>
        <dbReference type="RefSeq" id="XP_010414234.2"/>
    </source>
</evidence>
<dbReference type="GeneID" id="104700417"/>
<reference evidence="7" key="2">
    <citation type="submission" date="2025-08" db="UniProtKB">
        <authorList>
            <consortium name="RefSeq"/>
        </authorList>
    </citation>
    <scope>IDENTIFICATION</scope>
</reference>
<organism evidence="6 7">
    <name type="scientific">Camelina sativa</name>
    <name type="common">False flax</name>
    <name type="synonym">Myagrum sativum</name>
    <dbReference type="NCBI Taxonomy" id="90675"/>
    <lineage>
        <taxon>Eukaryota</taxon>
        <taxon>Viridiplantae</taxon>
        <taxon>Streptophyta</taxon>
        <taxon>Embryophyta</taxon>
        <taxon>Tracheophyta</taxon>
        <taxon>Spermatophyta</taxon>
        <taxon>Magnoliopsida</taxon>
        <taxon>eudicotyledons</taxon>
        <taxon>Gunneridae</taxon>
        <taxon>Pentapetalae</taxon>
        <taxon>rosids</taxon>
        <taxon>malvids</taxon>
        <taxon>Brassicales</taxon>
        <taxon>Brassicaceae</taxon>
        <taxon>Camelineae</taxon>
        <taxon>Camelina</taxon>
    </lineage>
</organism>
<proteinExistence type="predicted"/>
<feature type="region of interest" description="Disordered" evidence="3">
    <location>
        <begin position="248"/>
        <end position="270"/>
    </location>
</feature>
<evidence type="ECO:0000256" key="1">
    <source>
        <dbReference type="ARBA" id="ARBA00022729"/>
    </source>
</evidence>
<evidence type="ECO:0000256" key="2">
    <source>
        <dbReference type="ARBA" id="ARBA00022737"/>
    </source>
</evidence>
<keyword evidence="6" id="KW-1185">Reference proteome</keyword>
<evidence type="ECO:0000256" key="4">
    <source>
        <dbReference type="SAM" id="SignalP"/>
    </source>
</evidence>
<name>A0ABM0SPI3_CAMSA</name>
<sequence length="283" mass="31386">MSSFASFIFLFVLFFLSIIRASVQDLTLLHYVCPSTATYTRNSTYYNNLTTLLSFFSSRNASYSTGFQNATVGQEPDMVTGLFLCGGVSPESCRDCVVFAVNQSLNRCPNQRQAVLYYDECMLRYSHRNILSTLRTIDGYTLSSLINIPTNQQESFRGLVLSMMNQAAREAAASSRKLGAIKANFNASQTLYGLVHCTPDLTAQDCSLCLKTSISQLPTERIGARVLLPSCNSRYELYPFYNESVISSSTLRSPPPTPPARDGQSSLSTSYAFSCSKPKFFQN</sequence>
<dbReference type="Gene3D" id="3.30.430.20">
    <property type="entry name" value="Gnk2 domain, C-X8-C-X2-C motif"/>
    <property type="match status" value="2"/>
</dbReference>
<dbReference type="RefSeq" id="XP_010414234.2">
    <property type="nucleotide sequence ID" value="XM_010415932.2"/>
</dbReference>
<accession>A0ABM0SPI3</accession>
<feature type="domain" description="Gnk2-homologous" evidence="5">
    <location>
        <begin position="27"/>
        <end position="130"/>
    </location>
</feature>
<dbReference type="PANTHER" id="PTHR32099:SF93">
    <property type="entry name" value="GNK2-HOMOLOGOUS DOMAIN-CONTAINING PROTEIN"/>
    <property type="match status" value="1"/>
</dbReference>
<evidence type="ECO:0000259" key="5">
    <source>
        <dbReference type="PROSITE" id="PS51473"/>
    </source>
</evidence>
<evidence type="ECO:0000256" key="3">
    <source>
        <dbReference type="SAM" id="MobiDB-lite"/>
    </source>
</evidence>